<evidence type="ECO:0000256" key="1">
    <source>
        <dbReference type="SAM" id="MobiDB-lite"/>
    </source>
</evidence>
<dbReference type="OrthoDB" id="10512774at2759"/>
<feature type="region of interest" description="Disordered" evidence="1">
    <location>
        <begin position="1"/>
        <end position="22"/>
    </location>
</feature>
<dbReference type="InParanoid" id="A0A163JFP0"/>
<protein>
    <submittedName>
        <fullName evidence="2">Uncharacterized protein</fullName>
    </submittedName>
</protein>
<feature type="region of interest" description="Disordered" evidence="1">
    <location>
        <begin position="74"/>
        <end position="99"/>
    </location>
</feature>
<dbReference type="Proteomes" id="UP000078561">
    <property type="component" value="Unassembled WGS sequence"/>
</dbReference>
<feature type="region of interest" description="Disordered" evidence="1">
    <location>
        <begin position="118"/>
        <end position="138"/>
    </location>
</feature>
<keyword evidence="3" id="KW-1185">Reference proteome</keyword>
<feature type="compositionally biased region" description="Low complexity" evidence="1">
    <location>
        <begin position="119"/>
        <end position="128"/>
    </location>
</feature>
<gene>
    <name evidence="2" type="primary">ABSGL_06818.1 scaffold 8678</name>
</gene>
<organism evidence="2">
    <name type="scientific">Absidia glauca</name>
    <name type="common">Pin mould</name>
    <dbReference type="NCBI Taxonomy" id="4829"/>
    <lineage>
        <taxon>Eukaryota</taxon>
        <taxon>Fungi</taxon>
        <taxon>Fungi incertae sedis</taxon>
        <taxon>Mucoromycota</taxon>
        <taxon>Mucoromycotina</taxon>
        <taxon>Mucoromycetes</taxon>
        <taxon>Mucorales</taxon>
        <taxon>Cunninghamellaceae</taxon>
        <taxon>Absidia</taxon>
    </lineage>
</organism>
<accession>A0A163JFP0</accession>
<evidence type="ECO:0000313" key="2">
    <source>
        <dbReference type="EMBL" id="SAM01081.1"/>
    </source>
</evidence>
<sequence length="170" mass="19038">MSTPSHDQDSSLPSPKESSPTELVVDDAELLSILAADPLTSEKIHALSNPAELDFQTPTVALLDWDDWNDVPEFINNEDSTKKRKRGHTPSDSDDDDEEDFNFLDQFEFVDVSFDDNADTTTSTTTAPDTKKQKTTSFVSENAEDLSTLLQKSDSLMNELDYRWVLDITS</sequence>
<dbReference type="AlphaFoldDB" id="A0A163JFP0"/>
<reference evidence="2" key="1">
    <citation type="submission" date="2016-04" db="EMBL/GenBank/DDBJ databases">
        <authorList>
            <person name="Evans L.H."/>
            <person name="Alamgir A."/>
            <person name="Owens N."/>
            <person name="Weber N.D."/>
            <person name="Virtaneva K."/>
            <person name="Barbian K."/>
            <person name="Babar A."/>
            <person name="Rosenke K."/>
        </authorList>
    </citation>
    <scope>NUCLEOTIDE SEQUENCE [LARGE SCALE GENOMIC DNA]</scope>
    <source>
        <strain evidence="2">CBS 101.48</strain>
    </source>
</reference>
<feature type="compositionally biased region" description="Polar residues" evidence="1">
    <location>
        <begin position="1"/>
        <end position="21"/>
    </location>
</feature>
<dbReference type="EMBL" id="LT553503">
    <property type="protein sequence ID" value="SAM01081.1"/>
    <property type="molecule type" value="Genomic_DNA"/>
</dbReference>
<name>A0A163JFP0_ABSGL</name>
<proteinExistence type="predicted"/>
<evidence type="ECO:0000313" key="3">
    <source>
        <dbReference type="Proteomes" id="UP000078561"/>
    </source>
</evidence>